<reference evidence="2" key="1">
    <citation type="journal article" date="2023" name="IMA Fungus">
        <title>Comparative genomic study of the Penicillium genus elucidates a diverse pangenome and 15 lateral gene transfer events.</title>
        <authorList>
            <person name="Petersen C."/>
            <person name="Sorensen T."/>
            <person name="Nielsen M.R."/>
            <person name="Sondergaard T.E."/>
            <person name="Sorensen J.L."/>
            <person name="Fitzpatrick D.A."/>
            <person name="Frisvad J.C."/>
            <person name="Nielsen K.L."/>
        </authorList>
    </citation>
    <scope>NUCLEOTIDE SEQUENCE</scope>
    <source>
        <strain evidence="2">IBT 12815</strain>
    </source>
</reference>
<evidence type="ECO:0000313" key="3">
    <source>
        <dbReference type="Proteomes" id="UP001213799"/>
    </source>
</evidence>
<dbReference type="Proteomes" id="UP001213799">
    <property type="component" value="Unassembled WGS sequence"/>
</dbReference>
<proteinExistence type="predicted"/>
<dbReference type="EMBL" id="JAQJAE010000004">
    <property type="protein sequence ID" value="KAJ5597221.1"/>
    <property type="molecule type" value="Genomic_DNA"/>
</dbReference>
<feature type="region of interest" description="Disordered" evidence="1">
    <location>
        <begin position="1"/>
        <end position="20"/>
    </location>
</feature>
<dbReference type="AlphaFoldDB" id="A0AAD6DYE5"/>
<comment type="caution">
    <text evidence="2">The sequence shown here is derived from an EMBL/GenBank/DDBJ whole genome shotgun (WGS) entry which is preliminary data.</text>
</comment>
<accession>A0AAD6DYE5</accession>
<gene>
    <name evidence="2" type="ORF">N7537_007305</name>
</gene>
<sequence length="63" mass="6811">MRPLEAPPAHWHPQSITGGSDAQCRWCSSKLHQTRHCVHIGQVHLQGAIPVSVTALALDANPP</sequence>
<dbReference type="GeneID" id="81588604"/>
<keyword evidence="3" id="KW-1185">Reference proteome</keyword>
<evidence type="ECO:0000313" key="2">
    <source>
        <dbReference type="EMBL" id="KAJ5597221.1"/>
    </source>
</evidence>
<dbReference type="RefSeq" id="XP_056750438.1">
    <property type="nucleotide sequence ID" value="XM_056898362.1"/>
</dbReference>
<name>A0AAD6DYE5_9EURO</name>
<organism evidence="2 3">
    <name type="scientific">Penicillium hordei</name>
    <dbReference type="NCBI Taxonomy" id="40994"/>
    <lineage>
        <taxon>Eukaryota</taxon>
        <taxon>Fungi</taxon>
        <taxon>Dikarya</taxon>
        <taxon>Ascomycota</taxon>
        <taxon>Pezizomycotina</taxon>
        <taxon>Eurotiomycetes</taxon>
        <taxon>Eurotiomycetidae</taxon>
        <taxon>Eurotiales</taxon>
        <taxon>Aspergillaceae</taxon>
        <taxon>Penicillium</taxon>
    </lineage>
</organism>
<reference evidence="2" key="2">
    <citation type="submission" date="2023-01" db="EMBL/GenBank/DDBJ databases">
        <authorList>
            <person name="Petersen C."/>
        </authorList>
    </citation>
    <scope>NUCLEOTIDE SEQUENCE</scope>
    <source>
        <strain evidence="2">IBT 12815</strain>
    </source>
</reference>
<evidence type="ECO:0000256" key="1">
    <source>
        <dbReference type="SAM" id="MobiDB-lite"/>
    </source>
</evidence>
<protein>
    <submittedName>
        <fullName evidence="2">Uncharacterized protein</fullName>
    </submittedName>
</protein>